<dbReference type="AlphaFoldDB" id="A0A382I366"/>
<evidence type="ECO:0000313" key="8">
    <source>
        <dbReference type="EMBL" id="SVB94100.1"/>
    </source>
</evidence>
<proteinExistence type="predicted"/>
<evidence type="ECO:0000256" key="3">
    <source>
        <dbReference type="ARBA" id="ARBA00022723"/>
    </source>
</evidence>
<evidence type="ECO:0000256" key="6">
    <source>
        <dbReference type="ARBA" id="ARBA00023049"/>
    </source>
</evidence>
<dbReference type="Pfam" id="PF01435">
    <property type="entry name" value="Peptidase_M48"/>
    <property type="match status" value="1"/>
</dbReference>
<name>A0A382I366_9ZZZZ</name>
<organism evidence="8">
    <name type="scientific">marine metagenome</name>
    <dbReference type="NCBI Taxonomy" id="408172"/>
    <lineage>
        <taxon>unclassified sequences</taxon>
        <taxon>metagenomes</taxon>
        <taxon>ecological metagenomes</taxon>
    </lineage>
</organism>
<comment type="cofactor">
    <cofactor evidence="1">
        <name>Zn(2+)</name>
        <dbReference type="ChEBI" id="CHEBI:29105"/>
    </cofactor>
</comment>
<dbReference type="Gene3D" id="3.30.2010.10">
    <property type="entry name" value="Metalloproteases ('zincins'), catalytic domain"/>
    <property type="match status" value="1"/>
</dbReference>
<dbReference type="InterPro" id="IPR051156">
    <property type="entry name" value="Mito/Outer_Membr_Metalloprot"/>
</dbReference>
<dbReference type="GO" id="GO:0051603">
    <property type="term" value="P:proteolysis involved in protein catabolic process"/>
    <property type="evidence" value="ECO:0007669"/>
    <property type="project" value="TreeGrafter"/>
</dbReference>
<keyword evidence="3" id="KW-0479">Metal-binding</keyword>
<gene>
    <name evidence="8" type="ORF">METZ01_LOCUS246954</name>
</gene>
<dbReference type="PANTHER" id="PTHR22726:SF1">
    <property type="entry name" value="METALLOENDOPEPTIDASE OMA1, MITOCHONDRIAL"/>
    <property type="match status" value="1"/>
</dbReference>
<dbReference type="InterPro" id="IPR001915">
    <property type="entry name" value="Peptidase_M48"/>
</dbReference>
<keyword evidence="4" id="KW-0378">Hydrolase</keyword>
<evidence type="ECO:0000256" key="4">
    <source>
        <dbReference type="ARBA" id="ARBA00022801"/>
    </source>
</evidence>
<protein>
    <recommendedName>
        <fullName evidence="7">Peptidase M48 domain-containing protein</fullName>
    </recommendedName>
</protein>
<sequence>MESEVLRFRHLSLVMLVLCFSTNGPAHAKGLLDLFMSPNDEAQIGAEQHPKILEEFGGRYDDLGLSEYVESIGQFLVQTSETPNASFTFTILNSPLVNAFALPGGYVYVTRGILSLASNEAELAGVIAHEIGHVTARHGASRAGNSVLANIGLGVLGVVTGDRLLTQIGQLGAAAVLQSHSRGDEFEADQAGVRYLTRAGFIADAMSSFLTKLEGHSHLEAEIKGVPSDQGFEFLATHPRTADR</sequence>
<keyword evidence="2" id="KW-0645">Protease</keyword>
<feature type="domain" description="Peptidase M48" evidence="7">
    <location>
        <begin position="67"/>
        <end position="244"/>
    </location>
</feature>
<evidence type="ECO:0000259" key="7">
    <source>
        <dbReference type="Pfam" id="PF01435"/>
    </source>
</evidence>
<feature type="non-terminal residue" evidence="8">
    <location>
        <position position="244"/>
    </location>
</feature>
<reference evidence="8" key="1">
    <citation type="submission" date="2018-05" db="EMBL/GenBank/DDBJ databases">
        <authorList>
            <person name="Lanie J.A."/>
            <person name="Ng W.-L."/>
            <person name="Kazmierczak K.M."/>
            <person name="Andrzejewski T.M."/>
            <person name="Davidsen T.M."/>
            <person name="Wayne K.J."/>
            <person name="Tettelin H."/>
            <person name="Glass J.I."/>
            <person name="Rusch D."/>
            <person name="Podicherti R."/>
            <person name="Tsui H.-C.T."/>
            <person name="Winkler M.E."/>
        </authorList>
    </citation>
    <scope>NUCLEOTIDE SEQUENCE</scope>
</reference>
<dbReference type="GO" id="GO:0046872">
    <property type="term" value="F:metal ion binding"/>
    <property type="evidence" value="ECO:0007669"/>
    <property type="project" value="UniProtKB-KW"/>
</dbReference>
<evidence type="ECO:0000256" key="5">
    <source>
        <dbReference type="ARBA" id="ARBA00022833"/>
    </source>
</evidence>
<dbReference type="GO" id="GO:0004222">
    <property type="term" value="F:metalloendopeptidase activity"/>
    <property type="evidence" value="ECO:0007669"/>
    <property type="project" value="InterPro"/>
</dbReference>
<evidence type="ECO:0000256" key="1">
    <source>
        <dbReference type="ARBA" id="ARBA00001947"/>
    </source>
</evidence>
<keyword evidence="6" id="KW-0482">Metalloprotease</keyword>
<dbReference type="GO" id="GO:0016020">
    <property type="term" value="C:membrane"/>
    <property type="evidence" value="ECO:0007669"/>
    <property type="project" value="TreeGrafter"/>
</dbReference>
<evidence type="ECO:0000256" key="2">
    <source>
        <dbReference type="ARBA" id="ARBA00022670"/>
    </source>
</evidence>
<dbReference type="PANTHER" id="PTHR22726">
    <property type="entry name" value="METALLOENDOPEPTIDASE OMA1"/>
    <property type="match status" value="1"/>
</dbReference>
<keyword evidence="5" id="KW-0862">Zinc</keyword>
<dbReference type="EMBL" id="UINC01064944">
    <property type="protein sequence ID" value="SVB94100.1"/>
    <property type="molecule type" value="Genomic_DNA"/>
</dbReference>
<accession>A0A382I366</accession>